<dbReference type="PANTHER" id="PTHR21320">
    <property type="entry name" value="CYTOCHROME C OXIDASE ASSEMBLY PROTEIN COX11-RELATED"/>
    <property type="match status" value="1"/>
</dbReference>
<dbReference type="Pfam" id="PF04442">
    <property type="entry name" value="CtaG_Cox11"/>
    <property type="match status" value="1"/>
</dbReference>
<comment type="function">
    <text evidence="1 10">Exerts its effect at some terminal stage of cytochrome c oxidase synthesis, probably by being involved in the insertion of the copper B into subunit I.</text>
</comment>
<dbReference type="InterPro" id="IPR007533">
    <property type="entry name" value="Cyt_c_oxidase_assmbl_CtaG"/>
</dbReference>
<proteinExistence type="inferred from homology"/>
<comment type="subcellular location">
    <subcellularLocation>
        <location evidence="2 10">Cell inner membrane</location>
        <topology evidence="2 10">Single-pass type II membrane protein</topology>
        <orientation evidence="2 10">Periplasmic side</orientation>
    </subcellularLocation>
</comment>
<keyword evidence="8 10" id="KW-0186">Copper</keyword>
<evidence type="ECO:0000256" key="5">
    <source>
        <dbReference type="ARBA" id="ARBA00022692"/>
    </source>
</evidence>
<sequence>MSELQKTEKSGPEKSGLGNGTIVAICCSFVIGMVGMAYAAVPLYEMFCKVTGYGGTTQRVEQASDVILDRTIKVRFDANVGPGLAWSFEPVQREVELKIGETVQVLYKARNNASTPTTGQATFNVTPQAAGAYFNKVQCFCFTETTLKPGEELEMPVVFFVDPAIVEPVETKGIHTLTLSYTFYPHEASKPVASAAEAKVDDANKL</sequence>
<keyword evidence="10" id="KW-0997">Cell inner membrane</keyword>
<reference evidence="13" key="1">
    <citation type="journal article" date="2019" name="Int. J. Syst. Evol. Microbiol.">
        <title>The Global Catalogue of Microorganisms (GCM) 10K type strain sequencing project: providing services to taxonomists for standard genome sequencing and annotation.</title>
        <authorList>
            <consortium name="The Broad Institute Genomics Platform"/>
            <consortium name="The Broad Institute Genome Sequencing Center for Infectious Disease"/>
            <person name="Wu L."/>
            <person name="Ma J."/>
        </authorList>
    </citation>
    <scope>NUCLEOTIDE SEQUENCE [LARGE SCALE GENOMIC DNA]</scope>
    <source>
        <strain evidence="13">NBRC 102122</strain>
    </source>
</reference>
<feature type="transmembrane region" description="Helical" evidence="11">
    <location>
        <begin position="20"/>
        <end position="41"/>
    </location>
</feature>
<feature type="topological domain" description="Cytoplasmic" evidence="10">
    <location>
        <begin position="1"/>
        <end position="15"/>
    </location>
</feature>
<accession>A0ABQ5ZQZ6</accession>
<comment type="similarity">
    <text evidence="3 10">Belongs to the COX11/CtaG family.</text>
</comment>
<dbReference type="RefSeq" id="WP_244767796.1">
    <property type="nucleotide sequence ID" value="NZ_BSOP01000044.1"/>
</dbReference>
<evidence type="ECO:0000256" key="4">
    <source>
        <dbReference type="ARBA" id="ARBA00015384"/>
    </source>
</evidence>
<dbReference type="HAMAP" id="MF_00155">
    <property type="entry name" value="CtaG"/>
    <property type="match status" value="1"/>
</dbReference>
<evidence type="ECO:0000256" key="6">
    <source>
        <dbReference type="ARBA" id="ARBA00022968"/>
    </source>
</evidence>
<dbReference type="Proteomes" id="UP001156702">
    <property type="component" value="Unassembled WGS sequence"/>
</dbReference>
<dbReference type="PANTHER" id="PTHR21320:SF3">
    <property type="entry name" value="CYTOCHROME C OXIDASE ASSEMBLY PROTEIN COX11, MITOCHONDRIAL-RELATED"/>
    <property type="match status" value="1"/>
</dbReference>
<comment type="caution">
    <text evidence="12">The sequence shown here is derived from an EMBL/GenBank/DDBJ whole genome shotgun (WGS) entry which is preliminary data.</text>
</comment>
<keyword evidence="13" id="KW-1185">Reference proteome</keyword>
<evidence type="ECO:0000313" key="12">
    <source>
        <dbReference type="EMBL" id="GLR54020.1"/>
    </source>
</evidence>
<evidence type="ECO:0000256" key="1">
    <source>
        <dbReference type="ARBA" id="ARBA00004007"/>
    </source>
</evidence>
<evidence type="ECO:0000256" key="2">
    <source>
        <dbReference type="ARBA" id="ARBA00004382"/>
    </source>
</evidence>
<keyword evidence="7 10" id="KW-1133">Transmembrane helix</keyword>
<dbReference type="EMBL" id="BSOP01000044">
    <property type="protein sequence ID" value="GLR54020.1"/>
    <property type="molecule type" value="Genomic_DNA"/>
</dbReference>
<gene>
    <name evidence="10 12" type="primary">ctaG</name>
    <name evidence="12" type="ORF">GCM10007923_52370</name>
</gene>
<evidence type="ECO:0000313" key="13">
    <source>
        <dbReference type="Proteomes" id="UP001156702"/>
    </source>
</evidence>
<protein>
    <recommendedName>
        <fullName evidence="4 10">Cytochrome c oxidase assembly protein CtaG</fullName>
    </recommendedName>
</protein>
<keyword evidence="9 10" id="KW-0472">Membrane</keyword>
<evidence type="ECO:0000256" key="10">
    <source>
        <dbReference type="HAMAP-Rule" id="MF_00155"/>
    </source>
</evidence>
<feature type="topological domain" description="Periplasmic" evidence="10">
    <location>
        <begin position="41"/>
        <end position="206"/>
    </location>
</feature>
<keyword evidence="6 10" id="KW-0735">Signal-anchor</keyword>
<organism evidence="12 13">
    <name type="scientific">Shinella yambaruensis</name>
    <dbReference type="NCBI Taxonomy" id="415996"/>
    <lineage>
        <taxon>Bacteria</taxon>
        <taxon>Pseudomonadati</taxon>
        <taxon>Pseudomonadota</taxon>
        <taxon>Alphaproteobacteria</taxon>
        <taxon>Hyphomicrobiales</taxon>
        <taxon>Rhizobiaceae</taxon>
        <taxon>Shinella</taxon>
    </lineage>
</organism>
<keyword evidence="10" id="KW-1003">Cell membrane</keyword>
<evidence type="ECO:0000256" key="7">
    <source>
        <dbReference type="ARBA" id="ARBA00022989"/>
    </source>
</evidence>
<dbReference type="Gene3D" id="2.60.370.10">
    <property type="entry name" value="Ctag/Cox11"/>
    <property type="match status" value="1"/>
</dbReference>
<dbReference type="NCBIfam" id="NF003465">
    <property type="entry name" value="PRK05089.1"/>
    <property type="match status" value="1"/>
</dbReference>
<evidence type="ECO:0000256" key="9">
    <source>
        <dbReference type="ARBA" id="ARBA00023136"/>
    </source>
</evidence>
<evidence type="ECO:0000256" key="8">
    <source>
        <dbReference type="ARBA" id="ARBA00023008"/>
    </source>
</evidence>
<evidence type="ECO:0000256" key="3">
    <source>
        <dbReference type="ARBA" id="ARBA00009620"/>
    </source>
</evidence>
<dbReference type="SUPFAM" id="SSF110111">
    <property type="entry name" value="Ctag/Cox11"/>
    <property type="match status" value="1"/>
</dbReference>
<evidence type="ECO:0000256" key="11">
    <source>
        <dbReference type="SAM" id="Phobius"/>
    </source>
</evidence>
<dbReference type="PIRSF" id="PIRSF005413">
    <property type="entry name" value="COX11"/>
    <property type="match status" value="1"/>
</dbReference>
<dbReference type="InterPro" id="IPR023471">
    <property type="entry name" value="CtaG/Cox11_dom_sf"/>
</dbReference>
<name>A0ABQ5ZQZ6_9HYPH</name>
<keyword evidence="5 10" id="KW-0812">Transmembrane</keyword>